<reference evidence="2" key="1">
    <citation type="submission" date="2019-12" db="EMBL/GenBank/DDBJ databases">
        <authorList>
            <person name="Olsen N.S."/>
            <person name="Junco L.M.F."/>
            <person name="Kot W."/>
            <person name="Hansen L.H."/>
        </authorList>
    </citation>
    <scope>NUCLEOTIDE SEQUENCE [LARGE SCALE GENOMIC DNA]</scope>
</reference>
<protein>
    <submittedName>
        <fullName evidence="1">Uncharacterized protein</fullName>
    </submittedName>
</protein>
<gene>
    <name evidence="1" type="ORF">ityhuna_58</name>
</gene>
<sequence>MRDLTLKFVDKAEFSAFIEKIEWKENENIQNAILLDVIGTTYTVVARSDDGDEIAQKNDGYFVNVRIIDNKFDSVIFNDYVVELDQPIREWA</sequence>
<proteinExistence type="predicted"/>
<name>A0A6B9WU79_9CAUD</name>
<dbReference type="EMBL" id="MN850582">
    <property type="protein sequence ID" value="QHR67360.1"/>
    <property type="molecule type" value="Genomic_DNA"/>
</dbReference>
<organism evidence="1 2">
    <name type="scientific">Escherichia phage ityhuna</name>
    <dbReference type="NCBI Taxonomy" id="2696410"/>
    <lineage>
        <taxon>Viruses</taxon>
        <taxon>Duplodnaviria</taxon>
        <taxon>Heunggongvirae</taxon>
        <taxon>Uroviricota</taxon>
        <taxon>Caudoviricetes</taxon>
        <taxon>Drexlerviridae</taxon>
        <taxon>Tempevirinae</taxon>
        <taxon>Warwickvirus</taxon>
        <taxon>Warwickvirus ityhuna</taxon>
        <taxon>Warwickvirus swan01</taxon>
    </lineage>
</organism>
<keyword evidence="2" id="KW-1185">Reference proteome</keyword>
<dbReference type="Proteomes" id="UP000463957">
    <property type="component" value="Segment"/>
</dbReference>
<accession>A0A6B9WU79</accession>
<evidence type="ECO:0000313" key="1">
    <source>
        <dbReference type="EMBL" id="QHR67360.1"/>
    </source>
</evidence>
<evidence type="ECO:0000313" key="2">
    <source>
        <dbReference type="Proteomes" id="UP000463957"/>
    </source>
</evidence>